<dbReference type="PANTHER" id="PTHR34475:SF1">
    <property type="entry name" value="CYTOSKELETON PROTEIN RODZ"/>
    <property type="match status" value="1"/>
</dbReference>
<dbReference type="Proteomes" id="UP000672009">
    <property type="component" value="Chromosome"/>
</dbReference>
<dbReference type="AlphaFoldDB" id="A0A975FCS2"/>
<dbReference type="RefSeq" id="WP_210220657.1">
    <property type="nucleotide sequence ID" value="NZ_CP072793.1"/>
</dbReference>
<accession>A0A975FCS2</accession>
<dbReference type="GO" id="GO:0003677">
    <property type="term" value="F:DNA binding"/>
    <property type="evidence" value="ECO:0007669"/>
    <property type="project" value="InterPro"/>
</dbReference>
<dbReference type="Pfam" id="PF13464">
    <property type="entry name" value="RodZ_C"/>
    <property type="match status" value="1"/>
</dbReference>
<dbReference type="Pfam" id="PF13413">
    <property type="entry name" value="HTH_25"/>
    <property type="match status" value="1"/>
</dbReference>
<evidence type="ECO:0000259" key="2">
    <source>
        <dbReference type="Pfam" id="PF13464"/>
    </source>
</evidence>
<dbReference type="InterPro" id="IPR050400">
    <property type="entry name" value="Bact_Cytoskel_RodZ"/>
</dbReference>
<organism evidence="3 4">
    <name type="scientific">Thiothrix unzii</name>
    <dbReference type="NCBI Taxonomy" id="111769"/>
    <lineage>
        <taxon>Bacteria</taxon>
        <taxon>Pseudomonadati</taxon>
        <taxon>Pseudomonadota</taxon>
        <taxon>Gammaproteobacteria</taxon>
        <taxon>Thiotrichales</taxon>
        <taxon>Thiotrichaceae</taxon>
        <taxon>Thiothrix</taxon>
    </lineage>
</organism>
<name>A0A975FCS2_9GAMM</name>
<dbReference type="Gene3D" id="1.10.260.40">
    <property type="entry name" value="lambda repressor-like DNA-binding domains"/>
    <property type="match status" value="1"/>
</dbReference>
<dbReference type="EMBL" id="CP072793">
    <property type="protein sequence ID" value="QTR55193.1"/>
    <property type="molecule type" value="Genomic_DNA"/>
</dbReference>
<feature type="domain" description="Cytoskeleton protein RodZ-like C-terminal" evidence="2">
    <location>
        <begin position="351"/>
        <end position="416"/>
    </location>
</feature>
<evidence type="ECO:0000256" key="1">
    <source>
        <dbReference type="SAM" id="MobiDB-lite"/>
    </source>
</evidence>
<dbReference type="PANTHER" id="PTHR34475">
    <property type="match status" value="1"/>
</dbReference>
<sequence>MTETTTPVEEQTSAIQAGDLGKQLIACREKAGLDLEQAADEMHLSTSLLRSLEKEEFARLPEPPYVRGYLRGYAKFSDTDPKELIRTYEALRGANPDEIAHHFAPSRSLHRVAQQPSMSPTIIKLLGVGVIVLGLGMLSLLPSVRDWTSSTWAAFSAKTAPPPVVRPAPALETFTAQKDAEEQAVVATPAATTTPDAPASTSSDATPAVASAASTPETAAPAADAAAPPTAPEGTTTPTASTDTTATTKPSDAATATTSDTAPTTVATASSTQDTATTTPTDSTTVSTATPAAPTTTDASATTLSTPATATTGDATTTAATTPATAPDAATATTADATTPAQPIAGEVNIKLEFTEDVWMQVKDGGKKTLYESLNASGSTKELKATTPLNFKVGNARGVKIYLNGQLYDQAPHTKERLLLRQQRLQTQRLQPPPMPQPRRNRLRAK</sequence>
<proteinExistence type="predicted"/>
<keyword evidence="4" id="KW-1185">Reference proteome</keyword>
<reference evidence="3" key="1">
    <citation type="submission" date="2021-04" db="EMBL/GenBank/DDBJ databases">
        <title>Genomics, taxonomy and metabolism of representatives of sulfur bacteria of the genus Thiothrix: Thiothrix fructosivorans QT, Thiothrix unzii A1T and three new species, Thiothrix subterranea sp. nov., Thiothrix litoralis sp. nov. and 'Candidatus Thiothrix anitrata' sp. nov.</title>
        <authorList>
            <person name="Ravin N.V."/>
            <person name="Smolyakov D."/>
            <person name="Rudenko T.S."/>
            <person name="Mardanov A.V."/>
            <person name="Beletsky A.V."/>
            <person name="Markov N.D."/>
            <person name="Fomenkov A.I."/>
            <person name="Roberts R.J."/>
            <person name="Karnachuk O.V."/>
            <person name="Novikov A."/>
            <person name="Grabovich M.Y."/>
        </authorList>
    </citation>
    <scope>NUCLEOTIDE SEQUENCE</scope>
    <source>
        <strain evidence="3">A1</strain>
    </source>
</reference>
<feature type="region of interest" description="Disordered" evidence="1">
    <location>
        <begin position="189"/>
        <end position="340"/>
    </location>
</feature>
<feature type="region of interest" description="Disordered" evidence="1">
    <location>
        <begin position="424"/>
        <end position="446"/>
    </location>
</feature>
<evidence type="ECO:0000313" key="3">
    <source>
        <dbReference type="EMBL" id="QTR55193.1"/>
    </source>
</evidence>
<gene>
    <name evidence="3" type="ORF">J9260_08970</name>
</gene>
<dbReference type="InterPro" id="IPR010982">
    <property type="entry name" value="Lambda_DNA-bd_dom_sf"/>
</dbReference>
<evidence type="ECO:0000313" key="4">
    <source>
        <dbReference type="Proteomes" id="UP000672009"/>
    </source>
</evidence>
<dbReference type="InterPro" id="IPR025194">
    <property type="entry name" value="RodZ-like_C"/>
</dbReference>
<protein>
    <submittedName>
        <fullName evidence="3">DUF4115 domain-containing protein</fullName>
    </submittedName>
</protein>
<dbReference type="KEGG" id="tun:J9260_08970"/>